<dbReference type="Pfam" id="PF08246">
    <property type="entry name" value="Inhibitor_I29"/>
    <property type="match status" value="1"/>
</dbReference>
<protein>
    <recommendedName>
        <fullName evidence="1">Cathepsin propeptide inhibitor domain-containing protein</fullName>
    </recommendedName>
</protein>
<organism evidence="2 3">
    <name type="scientific">Castanea mollissima</name>
    <name type="common">Chinese chestnut</name>
    <dbReference type="NCBI Taxonomy" id="60419"/>
    <lineage>
        <taxon>Eukaryota</taxon>
        <taxon>Viridiplantae</taxon>
        <taxon>Streptophyta</taxon>
        <taxon>Embryophyta</taxon>
        <taxon>Tracheophyta</taxon>
        <taxon>Spermatophyta</taxon>
        <taxon>Magnoliopsida</taxon>
        <taxon>eudicotyledons</taxon>
        <taxon>Gunneridae</taxon>
        <taxon>Pentapetalae</taxon>
        <taxon>rosids</taxon>
        <taxon>fabids</taxon>
        <taxon>Fagales</taxon>
        <taxon>Fagaceae</taxon>
        <taxon>Castanea</taxon>
    </lineage>
</organism>
<gene>
    <name evidence="2" type="ORF">CMV_029885</name>
</gene>
<dbReference type="InterPro" id="IPR038765">
    <property type="entry name" value="Papain-like_cys_pep_sf"/>
</dbReference>
<proteinExistence type="predicted"/>
<evidence type="ECO:0000259" key="1">
    <source>
        <dbReference type="SMART" id="SM00848"/>
    </source>
</evidence>
<dbReference type="Gene3D" id="1.10.287.2250">
    <property type="match status" value="1"/>
</dbReference>
<keyword evidence="3" id="KW-1185">Reference proteome</keyword>
<dbReference type="InterPro" id="IPR013201">
    <property type="entry name" value="Prot_inhib_I29"/>
</dbReference>
<reference evidence="2" key="1">
    <citation type="submission" date="2020-03" db="EMBL/GenBank/DDBJ databases">
        <title>Castanea mollissima Vanexum genome sequencing.</title>
        <authorList>
            <person name="Staton M."/>
        </authorList>
    </citation>
    <scope>NUCLEOTIDE SEQUENCE</scope>
    <source>
        <tissue evidence="2">Leaf</tissue>
    </source>
</reference>
<name>A0A8J4Q233_9ROSI</name>
<dbReference type="OrthoDB" id="615630at2759"/>
<dbReference type="EMBL" id="JRKL02012860">
    <property type="protein sequence ID" value="KAF3943575.1"/>
    <property type="molecule type" value="Genomic_DNA"/>
</dbReference>
<dbReference type="SUPFAM" id="SSF54001">
    <property type="entry name" value="Cysteine proteinases"/>
    <property type="match status" value="1"/>
</dbReference>
<dbReference type="SMART" id="SM00848">
    <property type="entry name" value="Inhibitor_I29"/>
    <property type="match status" value="1"/>
</dbReference>
<accession>A0A8J4Q233</accession>
<comment type="caution">
    <text evidence="2">The sequence shown here is derived from an EMBL/GenBank/DDBJ whole genome shotgun (WGS) entry which is preliminary data.</text>
</comment>
<sequence length="160" mass="18066">MDPNCPLCDALLESSLHLFVFCHAAKSLWAGNVWGCRPDAMQFDNVVVESDAKACMEALKAPIDAVPWRISIISADTLSWAFHGQQFVFWWSPRESNKAAQFALLQDAISGRHEQWMAHYGCVFKENVAYIESFNNAASEPYKLSVNQFVDLTNEEFRAS</sequence>
<dbReference type="AlphaFoldDB" id="A0A8J4Q233"/>
<evidence type="ECO:0000313" key="2">
    <source>
        <dbReference type="EMBL" id="KAF3943575.1"/>
    </source>
</evidence>
<dbReference type="Proteomes" id="UP000737018">
    <property type="component" value="Unassembled WGS sequence"/>
</dbReference>
<evidence type="ECO:0000313" key="3">
    <source>
        <dbReference type="Proteomes" id="UP000737018"/>
    </source>
</evidence>
<feature type="domain" description="Cathepsin propeptide inhibitor" evidence="1">
    <location>
        <begin position="113"/>
        <end position="157"/>
    </location>
</feature>